<evidence type="ECO:0000256" key="1">
    <source>
        <dbReference type="ARBA" id="ARBA00005964"/>
    </source>
</evidence>
<dbReference type="PANTHER" id="PTHR43918:SF4">
    <property type="entry name" value="CARBOXYLIC ESTER HYDROLASE"/>
    <property type="match status" value="1"/>
</dbReference>
<dbReference type="InterPro" id="IPR050654">
    <property type="entry name" value="AChE-related_enzymes"/>
</dbReference>
<protein>
    <recommendedName>
        <fullName evidence="4">Carboxylesterase type B domain-containing protein</fullName>
    </recommendedName>
</protein>
<dbReference type="GO" id="GO:0052689">
    <property type="term" value="F:carboxylic ester hydrolase activity"/>
    <property type="evidence" value="ECO:0007669"/>
    <property type="project" value="TreeGrafter"/>
</dbReference>
<dbReference type="InterPro" id="IPR002018">
    <property type="entry name" value="CarbesteraseB"/>
</dbReference>
<keyword evidence="3" id="KW-0732">Signal</keyword>
<dbReference type="Pfam" id="PF00135">
    <property type="entry name" value="COesterase"/>
    <property type="match status" value="2"/>
</dbReference>
<evidence type="ECO:0000256" key="2">
    <source>
        <dbReference type="ARBA" id="ARBA00022801"/>
    </source>
</evidence>
<dbReference type="Proteomes" id="UP001178507">
    <property type="component" value="Unassembled WGS sequence"/>
</dbReference>
<dbReference type="InterPro" id="IPR029058">
    <property type="entry name" value="AB_hydrolase_fold"/>
</dbReference>
<feature type="domain" description="Carboxylesterase type B" evidence="4">
    <location>
        <begin position="109"/>
        <end position="364"/>
    </location>
</feature>
<keyword evidence="2" id="KW-0378">Hydrolase</keyword>
<dbReference type="PROSITE" id="PS00122">
    <property type="entry name" value="CARBOXYLESTERASE_B_1"/>
    <property type="match status" value="1"/>
</dbReference>
<dbReference type="PANTHER" id="PTHR43918">
    <property type="entry name" value="ACETYLCHOLINESTERASE"/>
    <property type="match status" value="1"/>
</dbReference>
<comment type="caution">
    <text evidence="5">The sequence shown here is derived from an EMBL/GenBank/DDBJ whole genome shotgun (WGS) entry which is preliminary data.</text>
</comment>
<comment type="similarity">
    <text evidence="1">Belongs to the type-B carboxylesterase/lipase family.</text>
</comment>
<feature type="non-terminal residue" evidence="5">
    <location>
        <position position="801"/>
    </location>
</feature>
<feature type="domain" description="Carboxylesterase type B" evidence="4">
    <location>
        <begin position="503"/>
        <end position="768"/>
    </location>
</feature>
<organism evidence="5 6">
    <name type="scientific">Effrenium voratum</name>
    <dbReference type="NCBI Taxonomy" id="2562239"/>
    <lineage>
        <taxon>Eukaryota</taxon>
        <taxon>Sar</taxon>
        <taxon>Alveolata</taxon>
        <taxon>Dinophyceae</taxon>
        <taxon>Suessiales</taxon>
        <taxon>Symbiodiniaceae</taxon>
        <taxon>Effrenium</taxon>
    </lineage>
</organism>
<accession>A0AA36MY50</accession>
<evidence type="ECO:0000313" key="6">
    <source>
        <dbReference type="Proteomes" id="UP001178507"/>
    </source>
</evidence>
<dbReference type="Gene3D" id="3.40.50.1820">
    <property type="entry name" value="alpha/beta hydrolase"/>
    <property type="match status" value="2"/>
</dbReference>
<reference evidence="5" key="1">
    <citation type="submission" date="2023-08" db="EMBL/GenBank/DDBJ databases">
        <authorList>
            <person name="Chen Y."/>
            <person name="Shah S."/>
            <person name="Dougan E. K."/>
            <person name="Thang M."/>
            <person name="Chan C."/>
        </authorList>
    </citation>
    <scope>NUCLEOTIDE SEQUENCE</scope>
</reference>
<dbReference type="AlphaFoldDB" id="A0AA36MY50"/>
<evidence type="ECO:0000259" key="4">
    <source>
        <dbReference type="Pfam" id="PF00135"/>
    </source>
</evidence>
<keyword evidence="6" id="KW-1185">Reference proteome</keyword>
<dbReference type="SUPFAM" id="SSF53474">
    <property type="entry name" value="alpha/beta-Hydrolases"/>
    <property type="match status" value="1"/>
</dbReference>
<sequence>AQAIGRFLINSFRLIFSSMWRLATFAVSAATRLAVIEVSNSSTCCCVRRGDQLFCNSKSKGSCPEAWEPGENVLPPGELSSCKFDGLLGPKAQRCEGQTAACSCSSTVDVNTRNGLVKGTLLESGSQERLVAGFFNLPFALYEGRWNFAKPLKDVSGEEASDHCSLPFLHQLRTDSEHGLCFQWLPGLRRFGRESCLTLDIYSPAIVKGQQGASAFRVAKAKLPVMVFIFGGGFLVGDKYQQGIYDGRKLARSQNVIIVSINYRLGVLGFLHHPDLRDKDGQALMNFGLRDQLEGLKWVHQNIQNFGGDPDRITLVGESAGAMSICAHMASPEARRLFDGVILESTNCDGLFIWQPQKYAEEWGTRYIRSVFGRIRGCNTLLGSDLEHFQDTENACSSQDTATLEEVADQCQDIFRGSTTLGPDAIAQLLPLEWTGGCDGEYGHCHDPQLPSGTPLDLALLRCAARLDVGKVWVNQFGITHRRPLSHATLLEKLAGLEFTGMPLPPHLPWAPVVQPHGPVDLHYASGSGLMTLPSRVLAQVTPRISIAAGFNRDEGTLFSLLVPHFLGDVDRNGDLAEPQWRGIVQQLACPNYGAACNISGCTYVAECQDRVTRVLREYRFEASPSKLRGSCCSKDPNTLRLHRMLTDYLFACPTMRLMDTMGRNSSRRWAYEFEADDELPSWIPDIRGSLGAFHVSELLFVFGNEAGPGGHLPSEGGLLGMGLGFSSQDKVIARKMANGWGAFVRQEEPPEWPDLSSDQVARFVLDIPGNVDFTSQSVIKDTHHCAFWNVMLEEMLSDLK</sequence>
<evidence type="ECO:0000313" key="5">
    <source>
        <dbReference type="EMBL" id="CAJ1384854.1"/>
    </source>
</evidence>
<evidence type="ECO:0000256" key="3">
    <source>
        <dbReference type="SAM" id="SignalP"/>
    </source>
</evidence>
<dbReference type="EMBL" id="CAUJNA010001161">
    <property type="protein sequence ID" value="CAJ1384854.1"/>
    <property type="molecule type" value="Genomic_DNA"/>
</dbReference>
<name>A0AA36MY50_9DINO</name>
<dbReference type="InterPro" id="IPR019826">
    <property type="entry name" value="Carboxylesterase_B_AS"/>
</dbReference>
<proteinExistence type="inferred from homology"/>
<feature type="chain" id="PRO_5041382449" description="Carboxylesterase type B domain-containing protein" evidence="3">
    <location>
        <begin position="31"/>
        <end position="801"/>
    </location>
</feature>
<gene>
    <name evidence="5" type="ORF">EVOR1521_LOCUS11621</name>
</gene>
<feature type="signal peptide" evidence="3">
    <location>
        <begin position="1"/>
        <end position="30"/>
    </location>
</feature>